<feature type="binding site" evidence="7">
    <location>
        <position position="83"/>
    </location>
    <ligand>
        <name>Zn(2+)</name>
        <dbReference type="ChEBI" id="CHEBI:29105"/>
    </ligand>
</feature>
<feature type="binding site" evidence="7">
    <location>
        <position position="250"/>
    </location>
    <ligand>
        <name>Zn(2+)</name>
        <dbReference type="ChEBI" id="CHEBI:29105"/>
    </ligand>
</feature>
<keyword evidence="5 7" id="KW-0862">Zinc</keyword>
<comment type="function">
    <text evidence="7">Catalyzes the hydrolytic cleavage of the carbon-nitrogen bond in imidazolone-5-propanoate to yield N-formimidoyl-L-glutamate. It is the third step in the universal histidine degradation pathway.</text>
</comment>
<comment type="similarity">
    <text evidence="7">Belongs to the metallo-dependent hydrolases superfamily. HutI family.</text>
</comment>
<feature type="binding site" evidence="7">
    <location>
        <position position="324"/>
    </location>
    <ligand>
        <name>Zn(2+)</name>
        <dbReference type="ChEBI" id="CHEBI:29105"/>
    </ligand>
</feature>
<evidence type="ECO:0000256" key="2">
    <source>
        <dbReference type="ARBA" id="ARBA00022723"/>
    </source>
</evidence>
<comment type="subcellular location">
    <subcellularLocation>
        <location evidence="7">Cytoplasm</location>
    </subcellularLocation>
</comment>
<keyword evidence="10" id="KW-1185">Reference proteome</keyword>
<dbReference type="Pfam" id="PF01979">
    <property type="entry name" value="Amidohydro_1"/>
    <property type="match status" value="1"/>
</dbReference>
<feature type="binding site" evidence="7">
    <location>
        <position position="329"/>
    </location>
    <ligand>
        <name>4-imidazolone-5-propanoate</name>
        <dbReference type="ChEBI" id="CHEBI:77893"/>
    </ligand>
</feature>
<proteinExistence type="inferred from homology"/>
<keyword evidence="6 7" id="KW-0408">Iron</keyword>
<reference evidence="9 10" key="1">
    <citation type="submission" date="2021-05" db="EMBL/GenBank/DDBJ databases">
        <title>Fusibacter ferrireducens sp. nov., an anaerobic, sulfur- and Fe-reducing bacterium isolated from the mangrove sediment.</title>
        <authorList>
            <person name="Qiu D."/>
        </authorList>
    </citation>
    <scope>NUCLEOTIDE SEQUENCE [LARGE SCALE GENOMIC DNA]</scope>
    <source>
        <strain evidence="9 10">DSM 12116</strain>
    </source>
</reference>
<dbReference type="SUPFAM" id="SSF51556">
    <property type="entry name" value="Metallo-dependent hydrolases"/>
    <property type="match status" value="1"/>
</dbReference>
<evidence type="ECO:0000256" key="5">
    <source>
        <dbReference type="ARBA" id="ARBA00022833"/>
    </source>
</evidence>
<keyword evidence="2 7" id="KW-0479">Metal-binding</keyword>
<keyword evidence="4 7" id="KW-0369">Histidine metabolism</keyword>
<comment type="catalytic activity">
    <reaction evidence="7">
        <text>4-imidazolone-5-propanoate + H2O = N-formimidoyl-L-glutamate</text>
        <dbReference type="Rhea" id="RHEA:23660"/>
        <dbReference type="ChEBI" id="CHEBI:15377"/>
        <dbReference type="ChEBI" id="CHEBI:58928"/>
        <dbReference type="ChEBI" id="CHEBI:77893"/>
        <dbReference type="EC" id="3.5.2.7"/>
    </reaction>
</comment>
<evidence type="ECO:0000256" key="4">
    <source>
        <dbReference type="ARBA" id="ARBA00022808"/>
    </source>
</evidence>
<sequence>MNGNLIIENIDEIVTPEGNCGVSGSDMQNLRRYEHYSVVVEDGKIAAITKEAAALAAFKEKGHPVLSGKGKTMTPGYVDSHTHLIFGGYRPEEFDMRLKGVAYMEIMKKGGGIANTVKMTQEATLDHLIATGAARLTKMLAMGTTTVEAKSGYGMTLETEMKQLKAVKALKRISPVTLVSTFLGAHAIPEDYQHAADFVNYLNERVLPLVKDEALAEFVDIFCEDHVFNIEDSRMHLQAAKALGFKLKLHADEIVPLGGAELAAEMGAVSADHLLHVSDEGIQSLIKANVVATLLPATAFTLREQYAPARRLIDGGCMVALATDFNPGSCFSYSMPLVIALATLQMKMTIEEVITALTLNAAAALNRAEIIGSVEVGKQADLLLHDFPSYKYIPYHVGINTVAHTIKKGVVYTNNIINRETFC</sequence>
<dbReference type="InterPro" id="IPR011059">
    <property type="entry name" value="Metal-dep_hydrolase_composite"/>
</dbReference>
<evidence type="ECO:0000313" key="10">
    <source>
        <dbReference type="Proteomes" id="UP000746471"/>
    </source>
</evidence>
<dbReference type="InterPro" id="IPR005920">
    <property type="entry name" value="HutI"/>
</dbReference>
<feature type="binding site" evidence="7">
    <location>
        <position position="153"/>
    </location>
    <ligand>
        <name>4-imidazolone-5-propanoate</name>
        <dbReference type="ChEBI" id="CHEBI:77893"/>
    </ligand>
</feature>
<feature type="binding site" evidence="7">
    <location>
        <position position="326"/>
    </location>
    <ligand>
        <name>N-formimidoyl-L-glutamate</name>
        <dbReference type="ChEBI" id="CHEBI:58928"/>
    </ligand>
</feature>
<evidence type="ECO:0000256" key="7">
    <source>
        <dbReference type="HAMAP-Rule" id="MF_00372"/>
    </source>
</evidence>
<dbReference type="RefSeq" id="WP_213237218.1">
    <property type="nucleotide sequence ID" value="NZ_JAHBCL010000019.1"/>
</dbReference>
<keyword evidence="7" id="KW-0963">Cytoplasm</keyword>
<dbReference type="InterPro" id="IPR032466">
    <property type="entry name" value="Metal_Hydrolase"/>
</dbReference>
<dbReference type="EC" id="3.5.2.7" evidence="1 7"/>
<feature type="binding site" evidence="7">
    <location>
        <position position="81"/>
    </location>
    <ligand>
        <name>Fe(3+)</name>
        <dbReference type="ChEBI" id="CHEBI:29034"/>
    </ligand>
</feature>
<dbReference type="PANTHER" id="PTHR42752:SF1">
    <property type="entry name" value="IMIDAZOLONEPROPIONASE-RELATED"/>
    <property type="match status" value="1"/>
</dbReference>
<feature type="binding site" evidence="7">
    <location>
        <position position="81"/>
    </location>
    <ligand>
        <name>Zn(2+)</name>
        <dbReference type="ChEBI" id="CHEBI:29105"/>
    </ligand>
</feature>
<dbReference type="GO" id="GO:0050480">
    <property type="term" value="F:imidazolonepropionase activity"/>
    <property type="evidence" value="ECO:0007669"/>
    <property type="project" value="UniProtKB-EC"/>
</dbReference>
<protein>
    <recommendedName>
        <fullName evidence="1 7">Imidazolonepropionase</fullName>
        <ecNumber evidence="1 7">3.5.2.7</ecNumber>
    </recommendedName>
    <alternativeName>
        <fullName evidence="7">Imidazolone-5-propionate hydrolase</fullName>
    </alternativeName>
</protein>
<dbReference type="Proteomes" id="UP000746471">
    <property type="component" value="Unassembled WGS sequence"/>
</dbReference>
<evidence type="ECO:0000256" key="3">
    <source>
        <dbReference type="ARBA" id="ARBA00022801"/>
    </source>
</evidence>
<comment type="pathway">
    <text evidence="7">Amino-acid degradation; L-histidine degradation into L-glutamate; N-formimidoyl-L-glutamate from L-histidine: step 3/3.</text>
</comment>
<comment type="cofactor">
    <cofactor evidence="7">
        <name>Zn(2+)</name>
        <dbReference type="ChEBI" id="CHEBI:29105"/>
    </cofactor>
    <cofactor evidence="7">
        <name>Fe(3+)</name>
        <dbReference type="ChEBI" id="CHEBI:29034"/>
    </cofactor>
    <text evidence="7">Binds 1 zinc or iron ion per subunit.</text>
</comment>
<keyword evidence="3 7" id="KW-0378">Hydrolase</keyword>
<feature type="binding site" evidence="7">
    <location>
        <position position="186"/>
    </location>
    <ligand>
        <name>4-imidazolone-5-propanoate</name>
        <dbReference type="ChEBI" id="CHEBI:77893"/>
    </ligand>
</feature>
<dbReference type="EMBL" id="JAHBCL010000019">
    <property type="protein sequence ID" value="MBS7527357.1"/>
    <property type="molecule type" value="Genomic_DNA"/>
</dbReference>
<dbReference type="Gene3D" id="2.30.40.10">
    <property type="entry name" value="Urease, subunit C, domain 1"/>
    <property type="match status" value="1"/>
</dbReference>
<feature type="binding site" evidence="7">
    <location>
        <position position="328"/>
    </location>
    <ligand>
        <name>N-formimidoyl-L-glutamate</name>
        <dbReference type="ChEBI" id="CHEBI:58928"/>
    </ligand>
</feature>
<organism evidence="9 10">
    <name type="scientific">Fusibacter paucivorans</name>
    <dbReference type="NCBI Taxonomy" id="76009"/>
    <lineage>
        <taxon>Bacteria</taxon>
        <taxon>Bacillati</taxon>
        <taxon>Bacillota</taxon>
        <taxon>Clostridia</taxon>
        <taxon>Eubacteriales</taxon>
        <taxon>Eubacteriales Family XII. Incertae Sedis</taxon>
        <taxon>Fusibacter</taxon>
    </lineage>
</organism>
<feature type="binding site" evidence="7">
    <location>
        <position position="250"/>
    </location>
    <ligand>
        <name>Fe(3+)</name>
        <dbReference type="ChEBI" id="CHEBI:29034"/>
    </ligand>
</feature>
<evidence type="ECO:0000313" key="9">
    <source>
        <dbReference type="EMBL" id="MBS7527357.1"/>
    </source>
</evidence>
<name>A0ABS5PTJ0_9FIRM</name>
<dbReference type="InterPro" id="IPR006680">
    <property type="entry name" value="Amidohydro-rel"/>
</dbReference>
<feature type="binding site" evidence="7">
    <location>
        <position position="253"/>
    </location>
    <ligand>
        <name>4-imidazolone-5-propanoate</name>
        <dbReference type="ChEBI" id="CHEBI:77893"/>
    </ligand>
</feature>
<dbReference type="CDD" id="cd01296">
    <property type="entry name" value="Imidazolone-5PH"/>
    <property type="match status" value="1"/>
</dbReference>
<evidence type="ECO:0000256" key="1">
    <source>
        <dbReference type="ARBA" id="ARBA00012864"/>
    </source>
</evidence>
<comment type="caution">
    <text evidence="9">The sequence shown here is derived from an EMBL/GenBank/DDBJ whole genome shotgun (WGS) entry which is preliminary data.</text>
</comment>
<dbReference type="Gene3D" id="3.20.20.140">
    <property type="entry name" value="Metal-dependent hydrolases"/>
    <property type="match status" value="1"/>
</dbReference>
<feature type="binding site" evidence="7">
    <location>
        <position position="90"/>
    </location>
    <ligand>
        <name>4-imidazolone-5-propanoate</name>
        <dbReference type="ChEBI" id="CHEBI:77893"/>
    </ligand>
</feature>
<dbReference type="PANTHER" id="PTHR42752">
    <property type="entry name" value="IMIDAZOLONEPROPIONASE"/>
    <property type="match status" value="1"/>
</dbReference>
<accession>A0ABS5PTJ0</accession>
<dbReference type="NCBIfam" id="TIGR01224">
    <property type="entry name" value="hutI"/>
    <property type="match status" value="1"/>
</dbReference>
<feature type="domain" description="Amidohydrolase-related" evidence="8">
    <location>
        <begin position="72"/>
        <end position="410"/>
    </location>
</feature>
<dbReference type="HAMAP" id="MF_00372">
    <property type="entry name" value="HutI"/>
    <property type="match status" value="1"/>
</dbReference>
<evidence type="ECO:0000256" key="6">
    <source>
        <dbReference type="ARBA" id="ARBA00023004"/>
    </source>
</evidence>
<feature type="binding site" evidence="7">
    <location>
        <position position="153"/>
    </location>
    <ligand>
        <name>N-formimidoyl-L-glutamate</name>
        <dbReference type="ChEBI" id="CHEBI:58928"/>
    </ligand>
</feature>
<evidence type="ECO:0000259" key="8">
    <source>
        <dbReference type="Pfam" id="PF01979"/>
    </source>
</evidence>
<gene>
    <name evidence="7 9" type="primary">hutI</name>
    <name evidence="9" type="ORF">KHM83_11760</name>
</gene>
<feature type="binding site" evidence="7">
    <location>
        <position position="83"/>
    </location>
    <ligand>
        <name>Fe(3+)</name>
        <dbReference type="ChEBI" id="CHEBI:29034"/>
    </ligand>
</feature>
<dbReference type="SUPFAM" id="SSF51338">
    <property type="entry name" value="Composite domain of metallo-dependent hydrolases"/>
    <property type="match status" value="1"/>
</dbReference>
<feature type="binding site" evidence="7">
    <location>
        <position position="324"/>
    </location>
    <ligand>
        <name>Fe(3+)</name>
        <dbReference type="ChEBI" id="CHEBI:29034"/>
    </ligand>
</feature>